<keyword evidence="9" id="KW-1185">Reference proteome</keyword>
<dbReference type="Gene3D" id="3.20.20.450">
    <property type="entry name" value="EAL domain"/>
    <property type="match status" value="1"/>
</dbReference>
<gene>
    <name evidence="8" type="ORF">J2S57_004999</name>
</gene>
<keyword evidence="2 4" id="KW-1133">Transmembrane helix</keyword>
<reference evidence="8 9" key="1">
    <citation type="submission" date="2023-07" db="EMBL/GenBank/DDBJ databases">
        <title>Sequencing the genomes of 1000 actinobacteria strains.</title>
        <authorList>
            <person name="Klenk H.-P."/>
        </authorList>
    </citation>
    <scope>NUCLEOTIDE SEQUENCE [LARGE SCALE GENOMIC DNA]</scope>
    <source>
        <strain evidence="8 9">DSM 44388</strain>
    </source>
</reference>
<dbReference type="SUPFAM" id="SSF55073">
    <property type="entry name" value="Nucleotide cyclase"/>
    <property type="match status" value="1"/>
</dbReference>
<dbReference type="InterPro" id="IPR029787">
    <property type="entry name" value="Nucleotide_cyclase"/>
</dbReference>
<dbReference type="PROSITE" id="PS50885">
    <property type="entry name" value="HAMP"/>
    <property type="match status" value="1"/>
</dbReference>
<dbReference type="InterPro" id="IPR001633">
    <property type="entry name" value="EAL_dom"/>
</dbReference>
<dbReference type="PANTHER" id="PTHR44757:SF2">
    <property type="entry name" value="BIOFILM ARCHITECTURE MAINTENANCE PROTEIN MBAA"/>
    <property type="match status" value="1"/>
</dbReference>
<evidence type="ECO:0000259" key="7">
    <source>
        <dbReference type="PROSITE" id="PS50887"/>
    </source>
</evidence>
<dbReference type="Proteomes" id="UP001235712">
    <property type="component" value="Unassembled WGS sequence"/>
</dbReference>
<dbReference type="InterPro" id="IPR052155">
    <property type="entry name" value="Biofilm_reg_signaling"/>
</dbReference>
<dbReference type="InterPro" id="IPR000160">
    <property type="entry name" value="GGDEF_dom"/>
</dbReference>
<evidence type="ECO:0000256" key="3">
    <source>
        <dbReference type="SAM" id="MobiDB-lite"/>
    </source>
</evidence>
<protein>
    <submittedName>
        <fullName evidence="8">Diguanylate cyclase (GGDEF)-like protein</fullName>
    </submittedName>
</protein>
<accession>A0ABT9PB41</accession>
<proteinExistence type="predicted"/>
<dbReference type="SMART" id="SM00052">
    <property type="entry name" value="EAL"/>
    <property type="match status" value="1"/>
</dbReference>
<dbReference type="PROSITE" id="PS50883">
    <property type="entry name" value="EAL"/>
    <property type="match status" value="1"/>
</dbReference>
<dbReference type="Gene3D" id="3.30.70.270">
    <property type="match status" value="1"/>
</dbReference>
<dbReference type="RefSeq" id="WP_307247261.1">
    <property type="nucleotide sequence ID" value="NZ_JAUSQZ010000001.1"/>
</dbReference>
<sequence length="914" mass="95869">MSGSDLPASRTWGPGRLRARGSWSGQRGRPVWQSLAVLTVLPLLAATVMGGVLFDAADRAADRALRAQRLVSAVELLDGARRAVDAEVLPTMLMRVVEDEDLAVAAGFSPARAGALRATQAAVVTQAREATDRAIDAARAGATDPDLKQVVTRALTAVTAARAAADGTGEPLVAVVGGFGRGASGLAAGQRWAGTEAVSAGLGSRSVASLQDLTQLLALSEAASRQLGELFASRVLPAADRLHAQSGWIASWGTYTKLAEQADDFVTEPVRQDWAVYTDDAAVAAFSDLMTRQALSPGTAVLPTGALPALGERSRARDEALAVVLQDAVAEVSDASGDDHAAAERHRRTTLAICLALILLSLANAGLIARWLTASMRSLAVGARQVSLGNLVDVAPRGPRELRTAAHALSAAVAGLRRVQEQARAVVDGNAEEALRQKPLPGPLGDVVHASVEQIVESFRAREALQDELAHQATHDALTGLANRAQILATLSQLLAGEPPARTGVLFIDLDGFKLVNDTHGHAVGDQVLCEVAARLTGALRPADGVGRFGGDEFVVTVEGAHDAAALMELGRRLIGAISFSGPLDVGGTTVRQVRIGASVGVAVSSPGSTADSLLAEADMAAYRAKRLGRGRVEIFDDDLRAEITERAALEVALRAGLEAGELHLHYQPVVDLRTGTVTGYEALARWDRPGVGPVRPDVFIAAAEASSFVCDLGRWVLHEATAQAAGWRGASIAVNVSGRHLTDHRVLDDVRDALSASGLAPALLVVEITETVLTDDPRAREHLRILRAEGVRVAIDDFGTGFTSISALADTPADILKIDRSFIGSDDPGHHQLATLIARAAHTFDLRVVAEGIETGEQLARVRADGCEEAQGYLFSRPLAPEAVERLPAQLISPDVHVPVPRAPEGARRESHA</sequence>
<dbReference type="PROSITE" id="PS50887">
    <property type="entry name" value="GGDEF"/>
    <property type="match status" value="1"/>
</dbReference>
<dbReference type="InterPro" id="IPR043128">
    <property type="entry name" value="Rev_trsase/Diguanyl_cyclase"/>
</dbReference>
<keyword evidence="1 4" id="KW-0812">Transmembrane</keyword>
<organism evidence="8 9">
    <name type="scientific">Kineosporia succinea</name>
    <dbReference type="NCBI Taxonomy" id="84632"/>
    <lineage>
        <taxon>Bacteria</taxon>
        <taxon>Bacillati</taxon>
        <taxon>Actinomycetota</taxon>
        <taxon>Actinomycetes</taxon>
        <taxon>Kineosporiales</taxon>
        <taxon>Kineosporiaceae</taxon>
        <taxon>Kineosporia</taxon>
    </lineage>
</organism>
<keyword evidence="4" id="KW-0472">Membrane</keyword>
<feature type="domain" description="HAMP" evidence="6">
    <location>
        <begin position="370"/>
        <end position="421"/>
    </location>
</feature>
<feature type="region of interest" description="Disordered" evidence="3">
    <location>
        <begin position="1"/>
        <end position="27"/>
    </location>
</feature>
<evidence type="ECO:0000256" key="1">
    <source>
        <dbReference type="ARBA" id="ARBA00022692"/>
    </source>
</evidence>
<evidence type="ECO:0000259" key="5">
    <source>
        <dbReference type="PROSITE" id="PS50883"/>
    </source>
</evidence>
<dbReference type="InterPro" id="IPR035919">
    <property type="entry name" value="EAL_sf"/>
</dbReference>
<dbReference type="SUPFAM" id="SSF141868">
    <property type="entry name" value="EAL domain-like"/>
    <property type="match status" value="1"/>
</dbReference>
<dbReference type="SMART" id="SM00267">
    <property type="entry name" value="GGDEF"/>
    <property type="match status" value="1"/>
</dbReference>
<name>A0ABT9PB41_9ACTN</name>
<dbReference type="Pfam" id="PF00563">
    <property type="entry name" value="EAL"/>
    <property type="match status" value="1"/>
</dbReference>
<feature type="domain" description="EAL" evidence="5">
    <location>
        <begin position="647"/>
        <end position="893"/>
    </location>
</feature>
<evidence type="ECO:0000256" key="4">
    <source>
        <dbReference type="SAM" id="Phobius"/>
    </source>
</evidence>
<evidence type="ECO:0000256" key="2">
    <source>
        <dbReference type="ARBA" id="ARBA00022989"/>
    </source>
</evidence>
<comment type="caution">
    <text evidence="8">The sequence shown here is derived from an EMBL/GenBank/DDBJ whole genome shotgun (WGS) entry which is preliminary data.</text>
</comment>
<dbReference type="EMBL" id="JAUSQZ010000001">
    <property type="protein sequence ID" value="MDP9829250.1"/>
    <property type="molecule type" value="Genomic_DNA"/>
</dbReference>
<dbReference type="CDD" id="cd01949">
    <property type="entry name" value="GGDEF"/>
    <property type="match status" value="1"/>
</dbReference>
<feature type="transmembrane region" description="Helical" evidence="4">
    <location>
        <begin position="351"/>
        <end position="372"/>
    </location>
</feature>
<evidence type="ECO:0000259" key="6">
    <source>
        <dbReference type="PROSITE" id="PS50885"/>
    </source>
</evidence>
<dbReference type="NCBIfam" id="TIGR00254">
    <property type="entry name" value="GGDEF"/>
    <property type="match status" value="1"/>
</dbReference>
<dbReference type="Pfam" id="PF00990">
    <property type="entry name" value="GGDEF"/>
    <property type="match status" value="1"/>
</dbReference>
<feature type="transmembrane region" description="Helical" evidence="4">
    <location>
        <begin position="31"/>
        <end position="54"/>
    </location>
</feature>
<evidence type="ECO:0000313" key="9">
    <source>
        <dbReference type="Proteomes" id="UP001235712"/>
    </source>
</evidence>
<feature type="domain" description="GGDEF" evidence="7">
    <location>
        <begin position="501"/>
        <end position="638"/>
    </location>
</feature>
<dbReference type="PANTHER" id="PTHR44757">
    <property type="entry name" value="DIGUANYLATE CYCLASE DGCP"/>
    <property type="match status" value="1"/>
</dbReference>
<dbReference type="InterPro" id="IPR003660">
    <property type="entry name" value="HAMP_dom"/>
</dbReference>
<dbReference type="Gene3D" id="6.10.340.10">
    <property type="match status" value="1"/>
</dbReference>
<evidence type="ECO:0000313" key="8">
    <source>
        <dbReference type="EMBL" id="MDP9829250.1"/>
    </source>
</evidence>
<dbReference type="CDD" id="cd01948">
    <property type="entry name" value="EAL"/>
    <property type="match status" value="1"/>
</dbReference>